<dbReference type="GO" id="GO:0004040">
    <property type="term" value="F:amidase activity"/>
    <property type="evidence" value="ECO:0007669"/>
    <property type="project" value="InterPro"/>
</dbReference>
<dbReference type="PANTHER" id="PTHR33308:SF9">
    <property type="entry name" value="PEPTIDOGLYCAN HYDROLASE FLGJ"/>
    <property type="match status" value="1"/>
</dbReference>
<dbReference type="KEGG" id="capn:CBG49_04555"/>
<accession>A0A1Z4BMA5</accession>
<protein>
    <submittedName>
        <fullName evidence="3">Peptidoglycan hydrolase</fullName>
    </submittedName>
</protein>
<dbReference type="EMBL" id="CP022022">
    <property type="protein sequence ID" value="ASF42407.1"/>
    <property type="molecule type" value="Genomic_DNA"/>
</dbReference>
<dbReference type="Pfam" id="PF01832">
    <property type="entry name" value="Glucosaminidase"/>
    <property type="match status" value="1"/>
</dbReference>
<keyword evidence="4" id="KW-1185">Reference proteome</keyword>
<sequence length="177" mass="20293">MTNNEQQIAHFVTTYKPYALETERKTGISHLFILAQVALESAWGTHAPGNMFFGIKAKPNTPTEERQLLLTTEILSCDWQTYQRNPALQKFPEVLSVTKRPDGKYTYKVKDWFKKYPSPEASFTDHALFFLHNPRYAEALKVKTDPYLFAEAIARAGYATAPDYATQLKKIIKQLSK</sequence>
<dbReference type="PANTHER" id="PTHR33308">
    <property type="entry name" value="PEPTIDOGLYCAN HYDROLASE FLGJ"/>
    <property type="match status" value="1"/>
</dbReference>
<keyword evidence="1 3" id="KW-0378">Hydrolase</keyword>
<evidence type="ECO:0000256" key="1">
    <source>
        <dbReference type="ARBA" id="ARBA00022801"/>
    </source>
</evidence>
<proteinExistence type="predicted"/>
<dbReference type="Proteomes" id="UP000197007">
    <property type="component" value="Chromosome"/>
</dbReference>
<dbReference type="InterPro" id="IPR051056">
    <property type="entry name" value="Glycosyl_Hydrolase_73"/>
</dbReference>
<dbReference type="SMART" id="SM00047">
    <property type="entry name" value="LYZ2"/>
    <property type="match status" value="1"/>
</dbReference>
<dbReference type="Gene3D" id="1.10.530.10">
    <property type="match status" value="1"/>
</dbReference>
<evidence type="ECO:0000259" key="2">
    <source>
        <dbReference type="SMART" id="SM00047"/>
    </source>
</evidence>
<feature type="domain" description="Mannosyl-glycoprotein endo-beta-N-acetylglucosamidase-like" evidence="2">
    <location>
        <begin position="1"/>
        <end position="177"/>
    </location>
</feature>
<organism evidence="3 4">
    <name type="scientific">Capnocytophaga endodontalis</name>
    <dbReference type="NCBI Taxonomy" id="2708117"/>
    <lineage>
        <taxon>Bacteria</taxon>
        <taxon>Pseudomonadati</taxon>
        <taxon>Bacteroidota</taxon>
        <taxon>Flavobacteriia</taxon>
        <taxon>Flavobacteriales</taxon>
        <taxon>Flavobacteriaceae</taxon>
        <taxon>Capnocytophaga</taxon>
    </lineage>
</organism>
<gene>
    <name evidence="3" type="ORF">CBG49_04555</name>
</gene>
<evidence type="ECO:0000313" key="3">
    <source>
        <dbReference type="EMBL" id="ASF42407.1"/>
    </source>
</evidence>
<dbReference type="AlphaFoldDB" id="A0A1Z4BMA5"/>
<dbReference type="InterPro" id="IPR002901">
    <property type="entry name" value="MGlyc_endo_b_GlcNAc-like_dom"/>
</dbReference>
<evidence type="ECO:0000313" key="4">
    <source>
        <dbReference type="Proteomes" id="UP000197007"/>
    </source>
</evidence>
<name>A0A1Z4BMA5_9FLAO</name>
<reference evidence="4" key="1">
    <citation type="submission" date="2017-06" db="EMBL/GenBank/DDBJ databases">
        <title>Complete genome sequence of Capnocytophaga sp. KCOM 1579 (=ChDC OS43) isolated from a human refractory periapical abscess lesion.</title>
        <authorList>
            <person name="Kook J.-K."/>
            <person name="Park S.-N."/>
            <person name="Lim Y.K."/>
            <person name="Roh H."/>
        </authorList>
    </citation>
    <scope>NUCLEOTIDE SEQUENCE [LARGE SCALE GENOMIC DNA]</scope>
    <source>
        <strain evidence="4">ChDC OS43</strain>
    </source>
</reference>
<dbReference type="RefSeq" id="WP_088593564.1">
    <property type="nucleotide sequence ID" value="NZ_CP022022.1"/>
</dbReference>